<feature type="non-terminal residue" evidence="1">
    <location>
        <position position="81"/>
    </location>
</feature>
<dbReference type="AlphaFoldDB" id="A0A0F8Z524"/>
<dbReference type="InterPro" id="IPR036291">
    <property type="entry name" value="NAD(P)-bd_dom_sf"/>
</dbReference>
<dbReference type="Gene3D" id="3.40.50.720">
    <property type="entry name" value="NAD(P)-binding Rossmann-like Domain"/>
    <property type="match status" value="1"/>
</dbReference>
<name>A0A0F8Z524_9ZZZZ</name>
<dbReference type="SUPFAM" id="SSF51735">
    <property type="entry name" value="NAD(P)-binding Rossmann-fold domains"/>
    <property type="match status" value="1"/>
</dbReference>
<accession>A0A0F8Z524</accession>
<organism evidence="1">
    <name type="scientific">marine sediment metagenome</name>
    <dbReference type="NCBI Taxonomy" id="412755"/>
    <lineage>
        <taxon>unclassified sequences</taxon>
        <taxon>metagenomes</taxon>
        <taxon>ecological metagenomes</taxon>
    </lineage>
</organism>
<reference evidence="1" key="1">
    <citation type="journal article" date="2015" name="Nature">
        <title>Complex archaea that bridge the gap between prokaryotes and eukaryotes.</title>
        <authorList>
            <person name="Spang A."/>
            <person name="Saw J.H."/>
            <person name="Jorgensen S.L."/>
            <person name="Zaremba-Niedzwiedzka K."/>
            <person name="Martijn J."/>
            <person name="Lind A.E."/>
            <person name="van Eijk R."/>
            <person name="Schleper C."/>
            <person name="Guy L."/>
            <person name="Ettema T.J."/>
        </authorList>
    </citation>
    <scope>NUCLEOTIDE SEQUENCE</scope>
</reference>
<gene>
    <name evidence="1" type="ORF">LCGC14_3013790</name>
</gene>
<comment type="caution">
    <text evidence="1">The sequence shown here is derived from an EMBL/GenBank/DDBJ whole genome shotgun (WGS) entry which is preliminary data.</text>
</comment>
<dbReference type="EMBL" id="LAZR01062445">
    <property type="protein sequence ID" value="KKK61494.1"/>
    <property type="molecule type" value="Genomic_DNA"/>
</dbReference>
<protein>
    <submittedName>
        <fullName evidence="1">Uncharacterized protein</fullName>
    </submittedName>
</protein>
<evidence type="ECO:0000313" key="1">
    <source>
        <dbReference type="EMBL" id="KKK61494.1"/>
    </source>
</evidence>
<proteinExistence type="predicted"/>
<sequence>MMRIWVPGANGLLGRAVCKIAAYRDHIVTATLHSQVAIDDLNLLAVEALRPLDAIINCAGVLPGRGYREAVLTNALGPHDL</sequence>